<dbReference type="RefSeq" id="WP_007845381.1">
    <property type="nucleotide sequence ID" value="NZ_AKJY01000067.1"/>
</dbReference>
<dbReference type="OrthoDB" id="9811599at2"/>
<proteinExistence type="predicted"/>
<dbReference type="AlphaFoldDB" id="J2SVK0"/>
<comment type="caution">
    <text evidence="1">The sequence shown here is derived from an EMBL/GenBank/DDBJ whole genome shotgun (WGS) entry which is preliminary data.</text>
</comment>
<reference evidence="1 2" key="1">
    <citation type="journal article" date="2012" name="J. Bacteriol.">
        <title>Twenty-one genome sequences from Pseudomonas species and 19 genome sequences from diverse bacteria isolated from the rhizosphere and endosphere of Populus deltoides.</title>
        <authorList>
            <person name="Brown S.D."/>
            <person name="Utturkar S.M."/>
            <person name="Klingeman D.M."/>
            <person name="Johnson C.M."/>
            <person name="Martin S.L."/>
            <person name="Land M.L."/>
            <person name="Lu T.Y."/>
            <person name="Schadt C.W."/>
            <person name="Doktycz M.J."/>
            <person name="Pelletier D.A."/>
        </authorList>
    </citation>
    <scope>NUCLEOTIDE SEQUENCE [LARGE SCALE GENOMIC DNA]</scope>
    <source>
        <strain evidence="1 2">CF314</strain>
    </source>
</reference>
<sequence>MINKPLHNFHIPVMGLAYTIDSPIRVAQYGISSVVSIIDDEIIEKIKNFYNRKFNLDYGSISTKADDYRAKRITAYLDMMDDIVNEKFNAFKEEITKNKTALKNFLGMLPNTSELKKNLQNLLEQKDGFTSAIKNYIETRLVPGSIDVNIMTKVDKDHFKDSKPLPIMYNDAHASLRGFAHSKLSSSMVLSAGMNPRLYSYIEEFDDFFPDEKGILKKKIILKVSDFRSAMIQGNFLAKKGLWVSEYRIESGLNCGGHAFATEGLLLGPIMEEFKQKKNELISSAHALMIAALEQKKKYSVPEPLEMKITVQGGVGTSEEHEFLLEHYNVNSVGWGSPFLLVPEATSVDRETRELLINSKEKDFYLSHISPLGVPFNTVRGTSNEIIKRTKEMKNRYGSSCPKKLLALSKEFSPEGICTASKKYQDIKLKELERENEPMSDEQFHKRKTEITDKACLCVGLVNSAYLEQGIEIKGEKQGVVICPGPNLAFFDKEVSLSEMVQHIYGNTNILPEQYRPHMFINELKMYVDHLKKDIADCSGMITSPQLKKWKTFKENLFAGISYYESLFNNSGFFKKEIYAITKQLEKYKSMLLHLEIPRLTN</sequence>
<evidence type="ECO:0000313" key="2">
    <source>
        <dbReference type="Proteomes" id="UP000007509"/>
    </source>
</evidence>
<keyword evidence="2" id="KW-1185">Reference proteome</keyword>
<accession>J2SVK0</accession>
<dbReference type="Proteomes" id="UP000007509">
    <property type="component" value="Unassembled WGS sequence"/>
</dbReference>
<protein>
    <submittedName>
        <fullName evidence="1">Uncharacterized protein</fullName>
    </submittedName>
</protein>
<dbReference type="PATRIC" id="fig|1144316.3.peg.3203"/>
<organism evidence="1 2">
    <name type="scientific">Chryseobacterium populi</name>
    <dbReference type="NCBI Taxonomy" id="1144316"/>
    <lineage>
        <taxon>Bacteria</taxon>
        <taxon>Pseudomonadati</taxon>
        <taxon>Bacteroidota</taxon>
        <taxon>Flavobacteriia</taxon>
        <taxon>Flavobacteriales</taxon>
        <taxon>Weeksellaceae</taxon>
        <taxon>Chryseobacterium group</taxon>
        <taxon>Chryseobacterium</taxon>
    </lineage>
</organism>
<name>J2SVK0_9FLAO</name>
<gene>
    <name evidence="1" type="ORF">PMI13_03185</name>
</gene>
<dbReference type="EMBL" id="AKJY01000067">
    <property type="protein sequence ID" value="EJL69612.1"/>
    <property type="molecule type" value="Genomic_DNA"/>
</dbReference>
<evidence type="ECO:0000313" key="1">
    <source>
        <dbReference type="EMBL" id="EJL69612.1"/>
    </source>
</evidence>